<dbReference type="PATRIC" id="fig|266128.3.peg.1438"/>
<organism evidence="2 3">
    <name type="scientific">Stenotrophomonas koreensis</name>
    <dbReference type="NCBI Taxonomy" id="266128"/>
    <lineage>
        <taxon>Bacteria</taxon>
        <taxon>Pseudomonadati</taxon>
        <taxon>Pseudomonadota</taxon>
        <taxon>Gammaproteobacteria</taxon>
        <taxon>Lysobacterales</taxon>
        <taxon>Lysobacteraceae</taxon>
        <taxon>Stenotrophomonas</taxon>
    </lineage>
</organism>
<keyword evidence="3" id="KW-1185">Reference proteome</keyword>
<proteinExistence type="predicted"/>
<evidence type="ECO:0000256" key="1">
    <source>
        <dbReference type="SAM" id="MobiDB-lite"/>
    </source>
</evidence>
<comment type="caution">
    <text evidence="2">The sequence shown here is derived from an EMBL/GenBank/DDBJ whole genome shotgun (WGS) entry which is preliminary data.</text>
</comment>
<dbReference type="AlphaFoldDB" id="A0A0R0BP12"/>
<reference evidence="2 3" key="1">
    <citation type="submission" date="2015-05" db="EMBL/GenBank/DDBJ databases">
        <title>Genome sequencing and analysis of members of genus Stenotrophomonas.</title>
        <authorList>
            <person name="Patil P.P."/>
            <person name="Midha S."/>
            <person name="Patil P.B."/>
        </authorList>
    </citation>
    <scope>NUCLEOTIDE SEQUENCE [LARGE SCALE GENOMIC DNA]</scope>
    <source>
        <strain evidence="2 3">DSM 17805</strain>
    </source>
</reference>
<dbReference type="Proteomes" id="UP000051254">
    <property type="component" value="Unassembled WGS sequence"/>
</dbReference>
<sequence>MAPLSVQLFLDLAEAMQTKMLVSRNAIRIVFFMMPLGCDVTLWVKPRREATSDWMSKKETSRSGGQAAGIKCHD</sequence>
<evidence type="ECO:0000313" key="2">
    <source>
        <dbReference type="EMBL" id="KRG55393.1"/>
    </source>
</evidence>
<gene>
    <name evidence="2" type="ORF">ABB25_11870</name>
</gene>
<evidence type="ECO:0000313" key="3">
    <source>
        <dbReference type="Proteomes" id="UP000051254"/>
    </source>
</evidence>
<name>A0A0R0BP12_9GAMM</name>
<protein>
    <submittedName>
        <fullName evidence="2">Uncharacterized protein</fullName>
    </submittedName>
</protein>
<feature type="region of interest" description="Disordered" evidence="1">
    <location>
        <begin position="53"/>
        <end position="74"/>
    </location>
</feature>
<accession>A0A0R0BP12</accession>
<dbReference type="EMBL" id="LDJH01000025">
    <property type="protein sequence ID" value="KRG55393.1"/>
    <property type="molecule type" value="Genomic_DNA"/>
</dbReference>